<dbReference type="RefSeq" id="WP_264321954.1">
    <property type="nucleotide sequence ID" value="NZ_JADEXN010000242.1"/>
</dbReference>
<name>A0A928ZAJ4_9CYAN</name>
<evidence type="ECO:0000313" key="3">
    <source>
        <dbReference type="Proteomes" id="UP000621799"/>
    </source>
</evidence>
<dbReference type="SUPFAM" id="SSF48452">
    <property type="entry name" value="TPR-like"/>
    <property type="match status" value="1"/>
</dbReference>
<feature type="repeat" description="TPR" evidence="1">
    <location>
        <begin position="106"/>
        <end position="139"/>
    </location>
</feature>
<protein>
    <submittedName>
        <fullName evidence="2">Tetratricopeptide repeat protein</fullName>
    </submittedName>
</protein>
<gene>
    <name evidence="2" type="ORF">IQ235_13300</name>
</gene>
<dbReference type="InterPro" id="IPR011990">
    <property type="entry name" value="TPR-like_helical_dom_sf"/>
</dbReference>
<dbReference type="Pfam" id="PF00515">
    <property type="entry name" value="TPR_1"/>
    <property type="match status" value="1"/>
</dbReference>
<proteinExistence type="predicted"/>
<feature type="repeat" description="TPR" evidence="1">
    <location>
        <begin position="165"/>
        <end position="198"/>
    </location>
</feature>
<evidence type="ECO:0000256" key="1">
    <source>
        <dbReference type="PROSITE-ProRule" id="PRU00339"/>
    </source>
</evidence>
<keyword evidence="1" id="KW-0802">TPR repeat</keyword>
<dbReference type="Pfam" id="PF13432">
    <property type="entry name" value="TPR_16"/>
    <property type="match status" value="1"/>
</dbReference>
<dbReference type="PANTHER" id="PTHR12558:SF13">
    <property type="entry name" value="CELL DIVISION CYCLE PROTEIN 27 HOMOLOG"/>
    <property type="match status" value="1"/>
</dbReference>
<sequence length="246" mass="26744">MATVSEALKLASQYHRANRCLQADRVYRKVLEISPNQPDALCGLGAIAGQSGEYDSAGRWLDAAIRAHPESVKAWFGLGNLHSIRGQFADAVAAYERVIVLAPNLVAAYNNLGYALQQQGEWERAIATYQKALELQPDCTEADVNLANALYAKGQLPPDRQQGYGVANAELGQACQKAGDVTTAIAYYRQAIAMHPELAGVHHNLAAALQERGLFEEALASYQTALELNPENTELADFLTIYQSLL</sequence>
<evidence type="ECO:0000313" key="2">
    <source>
        <dbReference type="EMBL" id="MBE9041756.1"/>
    </source>
</evidence>
<dbReference type="EMBL" id="JADEXN010000242">
    <property type="protein sequence ID" value="MBE9041756.1"/>
    <property type="molecule type" value="Genomic_DNA"/>
</dbReference>
<reference evidence="2" key="1">
    <citation type="submission" date="2020-10" db="EMBL/GenBank/DDBJ databases">
        <authorList>
            <person name="Castelo-Branco R."/>
            <person name="Eusebio N."/>
            <person name="Adriana R."/>
            <person name="Vieira A."/>
            <person name="Brugerolle De Fraissinette N."/>
            <person name="Rezende De Castro R."/>
            <person name="Schneider M.P."/>
            <person name="Vasconcelos V."/>
            <person name="Leao P.N."/>
        </authorList>
    </citation>
    <scope>NUCLEOTIDE SEQUENCE</scope>
    <source>
        <strain evidence="2">LEGE 11467</strain>
    </source>
</reference>
<dbReference type="Proteomes" id="UP000621799">
    <property type="component" value="Unassembled WGS sequence"/>
</dbReference>
<dbReference type="Pfam" id="PF14559">
    <property type="entry name" value="TPR_19"/>
    <property type="match status" value="1"/>
</dbReference>
<dbReference type="Gene3D" id="1.25.40.10">
    <property type="entry name" value="Tetratricopeptide repeat domain"/>
    <property type="match status" value="2"/>
</dbReference>
<organism evidence="2 3">
    <name type="scientific">Zarconia navalis LEGE 11467</name>
    <dbReference type="NCBI Taxonomy" id="1828826"/>
    <lineage>
        <taxon>Bacteria</taxon>
        <taxon>Bacillati</taxon>
        <taxon>Cyanobacteriota</taxon>
        <taxon>Cyanophyceae</taxon>
        <taxon>Oscillatoriophycideae</taxon>
        <taxon>Oscillatoriales</taxon>
        <taxon>Oscillatoriales incertae sedis</taxon>
        <taxon>Zarconia</taxon>
        <taxon>Zarconia navalis</taxon>
    </lineage>
</organism>
<accession>A0A928ZAJ4</accession>
<keyword evidence="3" id="KW-1185">Reference proteome</keyword>
<feature type="repeat" description="TPR" evidence="1">
    <location>
        <begin position="199"/>
        <end position="232"/>
    </location>
</feature>
<dbReference type="InterPro" id="IPR019734">
    <property type="entry name" value="TPR_rpt"/>
</dbReference>
<dbReference type="PROSITE" id="PS50293">
    <property type="entry name" value="TPR_REGION"/>
    <property type="match status" value="2"/>
</dbReference>
<feature type="repeat" description="TPR" evidence="1">
    <location>
        <begin position="72"/>
        <end position="105"/>
    </location>
</feature>
<dbReference type="PANTHER" id="PTHR12558">
    <property type="entry name" value="CELL DIVISION CYCLE 16,23,27"/>
    <property type="match status" value="1"/>
</dbReference>
<dbReference type="SMART" id="SM00028">
    <property type="entry name" value="TPR"/>
    <property type="match status" value="6"/>
</dbReference>
<dbReference type="PROSITE" id="PS50005">
    <property type="entry name" value="TPR"/>
    <property type="match status" value="4"/>
</dbReference>
<dbReference type="AlphaFoldDB" id="A0A928ZAJ4"/>
<comment type="caution">
    <text evidence="2">The sequence shown here is derived from an EMBL/GenBank/DDBJ whole genome shotgun (WGS) entry which is preliminary data.</text>
</comment>